<evidence type="ECO:0000313" key="1">
    <source>
        <dbReference type="EMBL" id="RRT70278.1"/>
    </source>
</evidence>
<dbReference type="EMBL" id="AMZH03004074">
    <property type="protein sequence ID" value="RRT70278.1"/>
    <property type="molecule type" value="Genomic_DNA"/>
</dbReference>
<protein>
    <submittedName>
        <fullName evidence="1">Uncharacterized protein</fullName>
    </submittedName>
</protein>
<evidence type="ECO:0000313" key="2">
    <source>
        <dbReference type="Proteomes" id="UP000287651"/>
    </source>
</evidence>
<dbReference type="AlphaFoldDB" id="A0A427A265"/>
<name>A0A427A265_ENSVE</name>
<comment type="caution">
    <text evidence="1">The sequence shown here is derived from an EMBL/GenBank/DDBJ whole genome shotgun (WGS) entry which is preliminary data.</text>
</comment>
<reference evidence="1 2" key="1">
    <citation type="journal article" date="2014" name="Agronomy (Basel)">
        <title>A Draft Genome Sequence for Ensete ventricosum, the Drought-Tolerant Tree Against Hunger.</title>
        <authorList>
            <person name="Harrison J."/>
            <person name="Moore K.A."/>
            <person name="Paszkiewicz K."/>
            <person name="Jones T."/>
            <person name="Grant M."/>
            <person name="Ambacheew D."/>
            <person name="Muzemil S."/>
            <person name="Studholme D.J."/>
        </authorList>
    </citation>
    <scope>NUCLEOTIDE SEQUENCE [LARGE SCALE GENOMIC DNA]</scope>
</reference>
<sequence>MVGISTVAARYKPVSDNTGHKLRYHPVLDGPRTEFYSLPLHPNFTFPYQELAITSDEALSLDELPKRAVILGGGYILPLNLLQYGEEWVQKWIYLPEGTAIKVAFRIHL</sequence>
<accession>A0A427A265</accession>
<dbReference type="SUPFAM" id="SSF51905">
    <property type="entry name" value="FAD/NAD(P)-binding domain"/>
    <property type="match status" value="1"/>
</dbReference>
<dbReference type="Gene3D" id="3.50.50.60">
    <property type="entry name" value="FAD/NAD(P)-binding domain"/>
    <property type="match status" value="1"/>
</dbReference>
<proteinExistence type="predicted"/>
<dbReference type="Proteomes" id="UP000287651">
    <property type="component" value="Unassembled WGS sequence"/>
</dbReference>
<gene>
    <name evidence="1" type="ORF">B296_00036582</name>
</gene>
<dbReference type="InterPro" id="IPR036188">
    <property type="entry name" value="FAD/NAD-bd_sf"/>
</dbReference>
<organism evidence="1 2">
    <name type="scientific">Ensete ventricosum</name>
    <name type="common">Abyssinian banana</name>
    <name type="synonym">Musa ensete</name>
    <dbReference type="NCBI Taxonomy" id="4639"/>
    <lineage>
        <taxon>Eukaryota</taxon>
        <taxon>Viridiplantae</taxon>
        <taxon>Streptophyta</taxon>
        <taxon>Embryophyta</taxon>
        <taxon>Tracheophyta</taxon>
        <taxon>Spermatophyta</taxon>
        <taxon>Magnoliopsida</taxon>
        <taxon>Liliopsida</taxon>
        <taxon>Zingiberales</taxon>
        <taxon>Musaceae</taxon>
        <taxon>Ensete</taxon>
    </lineage>
</organism>